<protein>
    <submittedName>
        <fullName evidence="1">Uncharacterized protein</fullName>
    </submittedName>
</protein>
<reference evidence="1 2" key="1">
    <citation type="journal article" date="2014" name="PLoS ONE">
        <title>Global Analysis of Gene Expression Profiles in Physic Nut (Jatropha curcas L.) Seedlings Exposed to Salt Stress.</title>
        <authorList>
            <person name="Zhang L."/>
            <person name="Zhang C."/>
            <person name="Wu P."/>
            <person name="Chen Y."/>
            <person name="Li M."/>
            <person name="Jiang H."/>
            <person name="Wu G."/>
        </authorList>
    </citation>
    <scope>NUCLEOTIDE SEQUENCE [LARGE SCALE GENOMIC DNA]</scope>
    <source>
        <strain evidence="2">cv. GZQX0401</strain>
        <tissue evidence="1">Young leaves</tissue>
    </source>
</reference>
<dbReference type="AlphaFoldDB" id="A0A067L7E3"/>
<dbReference type="EMBL" id="KK914329">
    <property type="protein sequence ID" value="KDP40425.1"/>
    <property type="molecule type" value="Genomic_DNA"/>
</dbReference>
<dbReference type="Proteomes" id="UP000027138">
    <property type="component" value="Unassembled WGS sequence"/>
</dbReference>
<name>A0A067L7E3_JATCU</name>
<evidence type="ECO:0000313" key="2">
    <source>
        <dbReference type="Proteomes" id="UP000027138"/>
    </source>
</evidence>
<proteinExistence type="predicted"/>
<gene>
    <name evidence="1" type="ORF">JCGZ_03840</name>
</gene>
<evidence type="ECO:0000313" key="1">
    <source>
        <dbReference type="EMBL" id="KDP40425.1"/>
    </source>
</evidence>
<organism evidence="1 2">
    <name type="scientific">Jatropha curcas</name>
    <name type="common">Barbados nut</name>
    <dbReference type="NCBI Taxonomy" id="180498"/>
    <lineage>
        <taxon>Eukaryota</taxon>
        <taxon>Viridiplantae</taxon>
        <taxon>Streptophyta</taxon>
        <taxon>Embryophyta</taxon>
        <taxon>Tracheophyta</taxon>
        <taxon>Spermatophyta</taxon>
        <taxon>Magnoliopsida</taxon>
        <taxon>eudicotyledons</taxon>
        <taxon>Gunneridae</taxon>
        <taxon>Pentapetalae</taxon>
        <taxon>rosids</taxon>
        <taxon>fabids</taxon>
        <taxon>Malpighiales</taxon>
        <taxon>Euphorbiaceae</taxon>
        <taxon>Crotonoideae</taxon>
        <taxon>Jatropheae</taxon>
        <taxon>Jatropha</taxon>
    </lineage>
</organism>
<accession>A0A067L7E3</accession>
<keyword evidence="2" id="KW-1185">Reference proteome</keyword>
<sequence length="126" mass="13851">MPLPGPPPPFPAASAAVACPLSNFSFRRLFQEFRTSKKYSGTSSAILAIFRTFQVPYWHTSDKFPKWPPVRPDCLRSGRTVCGLAGLFAVWPDCLRSGRTVCGLAGLFAVWPDCLRSGRTVCGLEK</sequence>